<dbReference type="Pfam" id="PF00528">
    <property type="entry name" value="BPD_transp_1"/>
    <property type="match status" value="1"/>
</dbReference>
<dbReference type="Proteomes" id="UP000237846">
    <property type="component" value="Unassembled WGS sequence"/>
</dbReference>
<evidence type="ECO:0000256" key="2">
    <source>
        <dbReference type="ARBA" id="ARBA00022448"/>
    </source>
</evidence>
<name>A0A2T0PX43_9ACTN</name>
<feature type="domain" description="ABC transmembrane type-1" evidence="9">
    <location>
        <begin position="92"/>
        <end position="306"/>
    </location>
</feature>
<evidence type="ECO:0000256" key="8">
    <source>
        <dbReference type="SAM" id="MobiDB-lite"/>
    </source>
</evidence>
<feature type="transmembrane region" description="Helical" evidence="7">
    <location>
        <begin position="92"/>
        <end position="116"/>
    </location>
</feature>
<keyword evidence="6 7" id="KW-0472">Membrane</keyword>
<dbReference type="PANTHER" id="PTHR30193:SF41">
    <property type="entry name" value="DIACETYLCHITOBIOSE UPTAKE SYSTEM PERMEASE PROTEIN NGCF"/>
    <property type="match status" value="1"/>
</dbReference>
<keyword evidence="2 7" id="KW-0813">Transport</keyword>
<evidence type="ECO:0000256" key="1">
    <source>
        <dbReference type="ARBA" id="ARBA00004651"/>
    </source>
</evidence>
<dbReference type="SUPFAM" id="SSF161098">
    <property type="entry name" value="MetI-like"/>
    <property type="match status" value="1"/>
</dbReference>
<dbReference type="GO" id="GO:0055085">
    <property type="term" value="P:transmembrane transport"/>
    <property type="evidence" value="ECO:0007669"/>
    <property type="project" value="InterPro"/>
</dbReference>
<dbReference type="PANTHER" id="PTHR30193">
    <property type="entry name" value="ABC TRANSPORTER PERMEASE PROTEIN"/>
    <property type="match status" value="1"/>
</dbReference>
<dbReference type="EMBL" id="PVZC01000008">
    <property type="protein sequence ID" value="PRX96107.1"/>
    <property type="molecule type" value="Genomic_DNA"/>
</dbReference>
<evidence type="ECO:0000256" key="5">
    <source>
        <dbReference type="ARBA" id="ARBA00022989"/>
    </source>
</evidence>
<protein>
    <submittedName>
        <fullName evidence="10">Carbohydrate ABC transporter membrane protein 1 (CUT1 family)</fullName>
    </submittedName>
</protein>
<dbReference type="GO" id="GO:0005886">
    <property type="term" value="C:plasma membrane"/>
    <property type="evidence" value="ECO:0007669"/>
    <property type="project" value="UniProtKB-SubCell"/>
</dbReference>
<feature type="region of interest" description="Disordered" evidence="8">
    <location>
        <begin position="1"/>
        <end position="25"/>
    </location>
</feature>
<organism evidence="10 11">
    <name type="scientific">Allonocardiopsis opalescens</name>
    <dbReference type="NCBI Taxonomy" id="1144618"/>
    <lineage>
        <taxon>Bacteria</taxon>
        <taxon>Bacillati</taxon>
        <taxon>Actinomycetota</taxon>
        <taxon>Actinomycetes</taxon>
        <taxon>Streptosporangiales</taxon>
        <taxon>Allonocardiopsis</taxon>
    </lineage>
</organism>
<gene>
    <name evidence="10" type="ORF">CLV72_108113</name>
</gene>
<evidence type="ECO:0000259" key="9">
    <source>
        <dbReference type="PROSITE" id="PS50928"/>
    </source>
</evidence>
<keyword evidence="4 7" id="KW-0812">Transmembrane</keyword>
<dbReference type="InterPro" id="IPR035906">
    <property type="entry name" value="MetI-like_sf"/>
</dbReference>
<feature type="transmembrane region" description="Helical" evidence="7">
    <location>
        <begin position="33"/>
        <end position="54"/>
    </location>
</feature>
<accession>A0A2T0PX43</accession>
<sequence>MTTHAGVTPAAAVPPAAGAARDRSPNRRRTSWAGLWFVLPFAALYALFLLWPMVSGLLTGFTDRSLGRDATSFVGLDNWAELVADPAVWSSLWNTLVFTALSTPPLVAIGLGMALLTDRARRVGWFLRFSFFAPFLIPVAVVALVWEWMYQPGFGLVNSGLTALGLAEVGWLSDADMVLLSVVITTVWWTVGFNYLLYLAALQGIPAHVYEAAALDGAGPWRRLVSITLPLLGRTTALVVMLQLVASLKIFDQVYLMTDGTGGPDYAARPIIQYIFESGFPSMRIGYASAVSYMFFAVIVIVSIAQFRLFVRKEESR</sequence>
<feature type="transmembrane region" description="Helical" evidence="7">
    <location>
        <begin position="231"/>
        <end position="251"/>
    </location>
</feature>
<dbReference type="InterPro" id="IPR051393">
    <property type="entry name" value="ABC_transporter_permease"/>
</dbReference>
<evidence type="ECO:0000313" key="10">
    <source>
        <dbReference type="EMBL" id="PRX96107.1"/>
    </source>
</evidence>
<comment type="similarity">
    <text evidence="7">Belongs to the binding-protein-dependent transport system permease family.</text>
</comment>
<evidence type="ECO:0000256" key="4">
    <source>
        <dbReference type="ARBA" id="ARBA00022692"/>
    </source>
</evidence>
<dbReference type="AlphaFoldDB" id="A0A2T0PX43"/>
<keyword evidence="11" id="KW-1185">Reference proteome</keyword>
<comment type="subcellular location">
    <subcellularLocation>
        <location evidence="1 7">Cell membrane</location>
        <topology evidence="1 7">Multi-pass membrane protein</topology>
    </subcellularLocation>
</comment>
<keyword evidence="5 7" id="KW-1133">Transmembrane helix</keyword>
<keyword evidence="3" id="KW-1003">Cell membrane</keyword>
<evidence type="ECO:0000256" key="6">
    <source>
        <dbReference type="ARBA" id="ARBA00023136"/>
    </source>
</evidence>
<feature type="compositionally biased region" description="Low complexity" evidence="8">
    <location>
        <begin position="1"/>
        <end position="19"/>
    </location>
</feature>
<dbReference type="OrthoDB" id="34224at2"/>
<reference evidence="10 11" key="1">
    <citation type="submission" date="2018-03" db="EMBL/GenBank/DDBJ databases">
        <title>Genomic Encyclopedia of Archaeal and Bacterial Type Strains, Phase II (KMG-II): from individual species to whole genera.</title>
        <authorList>
            <person name="Goeker M."/>
        </authorList>
    </citation>
    <scope>NUCLEOTIDE SEQUENCE [LARGE SCALE GENOMIC DNA]</scope>
    <source>
        <strain evidence="10 11">DSM 45601</strain>
    </source>
</reference>
<evidence type="ECO:0000313" key="11">
    <source>
        <dbReference type="Proteomes" id="UP000237846"/>
    </source>
</evidence>
<evidence type="ECO:0000256" key="7">
    <source>
        <dbReference type="RuleBase" id="RU363032"/>
    </source>
</evidence>
<dbReference type="InterPro" id="IPR000515">
    <property type="entry name" value="MetI-like"/>
</dbReference>
<feature type="transmembrane region" description="Helical" evidence="7">
    <location>
        <begin position="125"/>
        <end position="146"/>
    </location>
</feature>
<dbReference type="RefSeq" id="WP_106250757.1">
    <property type="nucleotide sequence ID" value="NZ_PVZC01000008.1"/>
</dbReference>
<feature type="transmembrane region" description="Helical" evidence="7">
    <location>
        <begin position="177"/>
        <end position="198"/>
    </location>
</feature>
<proteinExistence type="inferred from homology"/>
<evidence type="ECO:0000256" key="3">
    <source>
        <dbReference type="ARBA" id="ARBA00022475"/>
    </source>
</evidence>
<comment type="caution">
    <text evidence="10">The sequence shown here is derived from an EMBL/GenBank/DDBJ whole genome shotgun (WGS) entry which is preliminary data.</text>
</comment>
<dbReference type="PROSITE" id="PS50928">
    <property type="entry name" value="ABC_TM1"/>
    <property type="match status" value="1"/>
</dbReference>
<dbReference type="Gene3D" id="1.10.3720.10">
    <property type="entry name" value="MetI-like"/>
    <property type="match status" value="1"/>
</dbReference>
<dbReference type="CDD" id="cd06261">
    <property type="entry name" value="TM_PBP2"/>
    <property type="match status" value="1"/>
</dbReference>
<feature type="transmembrane region" description="Helical" evidence="7">
    <location>
        <begin position="290"/>
        <end position="311"/>
    </location>
</feature>